<dbReference type="CDD" id="cd01650">
    <property type="entry name" value="RT_nLTR_like"/>
    <property type="match status" value="1"/>
</dbReference>
<dbReference type="InterPro" id="IPR043502">
    <property type="entry name" value="DNA/RNA_pol_sf"/>
</dbReference>
<dbReference type="InterPro" id="IPR036691">
    <property type="entry name" value="Endo/exonu/phosph_ase_sf"/>
</dbReference>
<organism evidence="3 4">
    <name type="scientific">Coffea arabica</name>
    <name type="common">Arabian coffee</name>
    <dbReference type="NCBI Taxonomy" id="13443"/>
    <lineage>
        <taxon>Eukaryota</taxon>
        <taxon>Viridiplantae</taxon>
        <taxon>Streptophyta</taxon>
        <taxon>Embryophyta</taxon>
        <taxon>Tracheophyta</taxon>
        <taxon>Spermatophyta</taxon>
        <taxon>Magnoliopsida</taxon>
        <taxon>eudicotyledons</taxon>
        <taxon>Gunneridae</taxon>
        <taxon>Pentapetalae</taxon>
        <taxon>asterids</taxon>
        <taxon>lamiids</taxon>
        <taxon>Gentianales</taxon>
        <taxon>Rubiaceae</taxon>
        <taxon>Ixoroideae</taxon>
        <taxon>Gardenieae complex</taxon>
        <taxon>Bertiereae - Coffeeae clade</taxon>
        <taxon>Coffeeae</taxon>
        <taxon>Coffea</taxon>
    </lineage>
</organism>
<dbReference type="PANTHER" id="PTHR33116:SF86">
    <property type="entry name" value="REVERSE TRANSCRIPTASE DOMAIN-CONTAINING PROTEIN"/>
    <property type="match status" value="1"/>
</dbReference>
<dbReference type="Pfam" id="PF13456">
    <property type="entry name" value="RVT_3"/>
    <property type="match status" value="1"/>
</dbReference>
<dbReference type="PANTHER" id="PTHR33116">
    <property type="entry name" value="REVERSE TRANSCRIPTASE ZINC-BINDING DOMAIN-CONTAINING PROTEIN-RELATED-RELATED"/>
    <property type="match status" value="1"/>
</dbReference>
<dbReference type="RefSeq" id="XP_071916120.1">
    <property type="nucleotide sequence ID" value="XM_072060019.1"/>
</dbReference>
<dbReference type="InterPro" id="IPR026960">
    <property type="entry name" value="RVT-Znf"/>
</dbReference>
<dbReference type="SUPFAM" id="SSF56672">
    <property type="entry name" value="DNA/RNA polymerases"/>
    <property type="match status" value="1"/>
</dbReference>
<evidence type="ECO:0000313" key="4">
    <source>
        <dbReference type="RefSeq" id="XP_071916120.1"/>
    </source>
</evidence>
<gene>
    <name evidence="4" type="primary">LOC140011247</name>
</gene>
<evidence type="ECO:0000256" key="1">
    <source>
        <dbReference type="SAM" id="Coils"/>
    </source>
</evidence>
<feature type="coiled-coil region" evidence="1">
    <location>
        <begin position="94"/>
        <end position="136"/>
    </location>
</feature>
<name>A0ABM4V9B9_COFAR</name>
<keyword evidence="1" id="KW-0175">Coiled coil</keyword>
<dbReference type="Pfam" id="PF13966">
    <property type="entry name" value="zf-RVT"/>
    <property type="match status" value="1"/>
</dbReference>
<dbReference type="InterPro" id="IPR000477">
    <property type="entry name" value="RT_dom"/>
</dbReference>
<dbReference type="GeneID" id="140011247"/>
<accession>A0ABM4V9B9</accession>
<protein>
    <recommendedName>
        <fullName evidence="2">Reverse transcriptase domain-containing protein</fullName>
    </recommendedName>
</protein>
<dbReference type="SUPFAM" id="SSF56219">
    <property type="entry name" value="DNase I-like"/>
    <property type="match status" value="1"/>
</dbReference>
<evidence type="ECO:0000259" key="2">
    <source>
        <dbReference type="PROSITE" id="PS50878"/>
    </source>
</evidence>
<sequence length="1104" mass="127850">MAVMWSNEVQVMDVVTTAFTVEVHIMDSEANVDWWFIGIYASTDDQIRRNQWEVIERRKVLWGQRWLISGDFNDIASNNEKWGVEEERKRNQFQGNARKKIDKVKKQLKELKDTDCQDKKSRNKMLKRQLKEAYEEEEMFWSQKSRVQWLKEGDRNTHFFHSSVKGRRQRNKLHRLLRENGDWTNSEEEIGEEVVSHYKDLFCSKGTEQVDMVLEGISQAITDQMNLRLTEPVREVEIKEALFSMNPTKAPGPDGMTPNFFQKFWNILKTDVENPTGIKQFRPISLCNVIYKIISKILANRLKKVLDNCISKNQAAFVPGRQILDNVIVSHEYMHYFKNKRQGSQGFMALKLDMSKAYDRVEWGYLKEMMIKLGFCEKWISWIMECITTATFSFNINGEARGYVIPSRGIRQGDPLSPYLFLLVSEGFSNLLAQAESNQKLTGMKISRSGPAISHLFFADDSLIFCKADTCQAEEVLRILEKYGKGSGQMINMDKSSVFFSKNMTQEDQEEICSRLGNIRRVHQGKYLGLPMVITRTKEQIFGYIRDKCQKKVSNWCNKKLSQAGKEVLLKAITMAMPTYAMSCFKLPVKLCKEIMAKFWWGGDNEKRKVHWCSWKKMAAGKNRGGLGFRDLQAFNKALLGKQIWRLLTSPNLLMSKVLKAKYYWNESPLSCEVKGNSSWIWKSLMGAREEVKQGVRKRIGNGKGTRIWEDAWIQDGKDGKLESPKPTGCLMSKVSELISNSRWNSPLVFRTFNTREAGQILNTPVSLTGRPDCYSWSYSTNGQYTVRSAYEAITREGKQQESNGSLKGETSWEGGSEKVWKQLWKLKIKHKQKLFIWKSLNQVLPGREAIYKRIGKGDMICKLCGEGSETVEHIFFHCTKAQMIWQMAPLQWDGIKEHTADFRRWWSILMEIWKARNEAEFEEKDRHPMEVIRKAIKDWEEYQQAQQMEHHMSISETEVAQEDEERLREEDNLLNISVEVGQHAEGQNMGIGVTAENNRSQKCAAWILKERSTGSAVVDNLMAIKLALCKLNEKGWQHIKIQTPCTQVLNMLRPQATSNARLVTHLEDIRDLSSMFRKCSFDSLPVEVNRLSEKLSKLAMRIL</sequence>
<dbReference type="Gene3D" id="3.30.420.10">
    <property type="entry name" value="Ribonuclease H-like superfamily/Ribonuclease H"/>
    <property type="match status" value="1"/>
</dbReference>
<dbReference type="PROSITE" id="PS50878">
    <property type="entry name" value="RT_POL"/>
    <property type="match status" value="1"/>
</dbReference>
<dbReference type="InterPro" id="IPR036397">
    <property type="entry name" value="RNaseH_sf"/>
</dbReference>
<keyword evidence="3" id="KW-1185">Reference proteome</keyword>
<feature type="domain" description="Reverse transcriptase" evidence="2">
    <location>
        <begin position="248"/>
        <end position="520"/>
    </location>
</feature>
<dbReference type="InterPro" id="IPR002156">
    <property type="entry name" value="RNaseH_domain"/>
</dbReference>
<proteinExistence type="predicted"/>
<dbReference type="Proteomes" id="UP001652660">
    <property type="component" value="Chromosome 7e"/>
</dbReference>
<reference evidence="4" key="1">
    <citation type="submission" date="2025-08" db="UniProtKB">
        <authorList>
            <consortium name="RefSeq"/>
        </authorList>
    </citation>
    <scope>IDENTIFICATION</scope>
    <source>
        <tissue evidence="4">Leaves</tissue>
    </source>
</reference>
<evidence type="ECO:0000313" key="3">
    <source>
        <dbReference type="Proteomes" id="UP001652660"/>
    </source>
</evidence>
<dbReference type="Pfam" id="PF00078">
    <property type="entry name" value="RVT_1"/>
    <property type="match status" value="1"/>
</dbReference>